<feature type="signal peptide" evidence="1">
    <location>
        <begin position="1"/>
        <end position="21"/>
    </location>
</feature>
<organism evidence="2 3">
    <name type="scientific">Porites lobata</name>
    <dbReference type="NCBI Taxonomy" id="104759"/>
    <lineage>
        <taxon>Eukaryota</taxon>
        <taxon>Metazoa</taxon>
        <taxon>Cnidaria</taxon>
        <taxon>Anthozoa</taxon>
        <taxon>Hexacorallia</taxon>
        <taxon>Scleractinia</taxon>
        <taxon>Fungiina</taxon>
        <taxon>Poritidae</taxon>
        <taxon>Porites</taxon>
    </lineage>
</organism>
<name>A0ABN8NK98_9CNID</name>
<dbReference type="EMBL" id="CALNXK010000021">
    <property type="protein sequence ID" value="CAH3108336.1"/>
    <property type="molecule type" value="Genomic_DNA"/>
</dbReference>
<keyword evidence="1" id="KW-0732">Signal</keyword>
<evidence type="ECO:0000313" key="3">
    <source>
        <dbReference type="Proteomes" id="UP001159405"/>
    </source>
</evidence>
<evidence type="ECO:0000256" key="1">
    <source>
        <dbReference type="SAM" id="SignalP"/>
    </source>
</evidence>
<feature type="chain" id="PRO_5046452837" evidence="1">
    <location>
        <begin position="22"/>
        <end position="255"/>
    </location>
</feature>
<evidence type="ECO:0000313" key="2">
    <source>
        <dbReference type="EMBL" id="CAH3108336.1"/>
    </source>
</evidence>
<sequence length="255" mass="29466">MKTSKTLFCLMLFTLVVLNEGRPARNNSRHGQQVHVNKKRIEHKYLVRDGNWTKNDSPLCCLSFVLVKRCSLYGKVVQCKPCARVKGRRCMEDDECACVNRHNRTLICNWQKRCERSGFIDDIMRSQPSSFSQCPRVFKRTCEVHDDCPCSEQPLICEDRECVKAKKCFIVEGRPCSKDSECVCVNHHNATETLTCNSENRCERQSPHHIMSLQPCPGVFKRLCKVNSDCPCSEHPLICENRECVKALQRFKKAY</sequence>
<keyword evidence="3" id="KW-1185">Reference proteome</keyword>
<comment type="caution">
    <text evidence="2">The sequence shown here is derived from an EMBL/GenBank/DDBJ whole genome shotgun (WGS) entry which is preliminary data.</text>
</comment>
<accession>A0ABN8NK98</accession>
<reference evidence="2 3" key="1">
    <citation type="submission" date="2022-05" db="EMBL/GenBank/DDBJ databases">
        <authorList>
            <consortium name="Genoscope - CEA"/>
            <person name="William W."/>
        </authorList>
    </citation>
    <scope>NUCLEOTIDE SEQUENCE [LARGE SCALE GENOMIC DNA]</scope>
</reference>
<proteinExistence type="predicted"/>
<protein>
    <submittedName>
        <fullName evidence="2">Uncharacterized protein</fullName>
    </submittedName>
</protein>
<dbReference type="Proteomes" id="UP001159405">
    <property type="component" value="Unassembled WGS sequence"/>
</dbReference>
<gene>
    <name evidence="2" type="ORF">PLOB_00017796</name>
</gene>